<dbReference type="PANTHER" id="PTHR15012:SF33">
    <property type="entry name" value="PROTEIN SHROOM3"/>
    <property type="match status" value="1"/>
</dbReference>
<dbReference type="Proteomes" id="UP000812440">
    <property type="component" value="Chromosome 1"/>
</dbReference>
<evidence type="ECO:0000256" key="3">
    <source>
        <dbReference type="ARBA" id="ARBA00022490"/>
    </source>
</evidence>
<comment type="subcellular location">
    <subcellularLocation>
        <location evidence="1">Cytoplasm</location>
        <location evidence="1">Cytoskeleton</location>
    </subcellularLocation>
</comment>
<feature type="compositionally biased region" description="Basic and acidic residues" evidence="9">
    <location>
        <begin position="792"/>
        <end position="805"/>
    </location>
</feature>
<feature type="region of interest" description="Disordered" evidence="9">
    <location>
        <begin position="1186"/>
        <end position="1206"/>
    </location>
</feature>
<evidence type="ECO:0000256" key="2">
    <source>
        <dbReference type="ARBA" id="ARBA00006469"/>
    </source>
</evidence>
<evidence type="ECO:0000256" key="7">
    <source>
        <dbReference type="PROSITE-ProRule" id="PRU00637"/>
    </source>
</evidence>
<dbReference type="PROSITE" id="PS51307">
    <property type="entry name" value="ASD2"/>
    <property type="match status" value="1"/>
</dbReference>
<feature type="region of interest" description="Disordered" evidence="9">
    <location>
        <begin position="152"/>
        <end position="171"/>
    </location>
</feature>
<evidence type="ECO:0000256" key="4">
    <source>
        <dbReference type="ARBA" id="ARBA00022701"/>
    </source>
</evidence>
<feature type="region of interest" description="Disordered" evidence="9">
    <location>
        <begin position="1020"/>
        <end position="1074"/>
    </location>
</feature>
<keyword evidence="8" id="KW-0175">Coiled coil</keyword>
<keyword evidence="13" id="KW-1185">Reference proteome</keyword>
<proteinExistence type="inferred from homology"/>
<dbReference type="GO" id="GO:0051015">
    <property type="term" value="F:actin filament binding"/>
    <property type="evidence" value="ECO:0007669"/>
    <property type="project" value="InterPro"/>
</dbReference>
<dbReference type="GO" id="GO:0030864">
    <property type="term" value="C:cortical actin cytoskeleton"/>
    <property type="evidence" value="ECO:0007669"/>
    <property type="project" value="TreeGrafter"/>
</dbReference>
<evidence type="ECO:0000256" key="8">
    <source>
        <dbReference type="SAM" id="Coils"/>
    </source>
</evidence>
<dbReference type="InterPro" id="IPR027685">
    <property type="entry name" value="Shroom_fam"/>
</dbReference>
<evidence type="ECO:0000259" key="11">
    <source>
        <dbReference type="PROSITE" id="PS51307"/>
    </source>
</evidence>
<dbReference type="InterPro" id="IPR014800">
    <property type="entry name" value="ASD1_dom"/>
</dbReference>
<evidence type="ECO:0000313" key="12">
    <source>
        <dbReference type="EMBL" id="KAG8454268.1"/>
    </source>
</evidence>
<dbReference type="GO" id="GO:0016324">
    <property type="term" value="C:apical plasma membrane"/>
    <property type="evidence" value="ECO:0007669"/>
    <property type="project" value="TreeGrafter"/>
</dbReference>
<evidence type="ECO:0000256" key="5">
    <source>
        <dbReference type="ARBA" id="ARBA00023203"/>
    </source>
</evidence>
<feature type="region of interest" description="Disordered" evidence="9">
    <location>
        <begin position="347"/>
        <end position="368"/>
    </location>
</feature>
<dbReference type="Pfam" id="PF08687">
    <property type="entry name" value="ASD2"/>
    <property type="match status" value="1"/>
</dbReference>
<keyword evidence="5 7" id="KW-0009">Actin-binding</keyword>
<feature type="domain" description="ASD2" evidence="11">
    <location>
        <begin position="1418"/>
        <end position="1702"/>
    </location>
</feature>
<dbReference type="GO" id="GO:0043296">
    <property type="term" value="C:apical junction complex"/>
    <property type="evidence" value="ECO:0007669"/>
    <property type="project" value="TreeGrafter"/>
</dbReference>
<dbReference type="GO" id="GO:0005874">
    <property type="term" value="C:microtubule"/>
    <property type="evidence" value="ECO:0007669"/>
    <property type="project" value="UniProtKB-KW"/>
</dbReference>
<feature type="compositionally biased region" description="Low complexity" evidence="9">
    <location>
        <begin position="1718"/>
        <end position="1732"/>
    </location>
</feature>
<dbReference type="EMBL" id="JAACNH010000001">
    <property type="protein sequence ID" value="KAG8454268.1"/>
    <property type="molecule type" value="Genomic_DNA"/>
</dbReference>
<dbReference type="GO" id="GO:0007015">
    <property type="term" value="P:actin filament organization"/>
    <property type="evidence" value="ECO:0007669"/>
    <property type="project" value="TreeGrafter"/>
</dbReference>
<feature type="region of interest" description="Disordered" evidence="9">
    <location>
        <begin position="578"/>
        <end position="603"/>
    </location>
</feature>
<accession>A0A8T2KC74</accession>
<evidence type="ECO:0000313" key="13">
    <source>
        <dbReference type="Proteomes" id="UP000812440"/>
    </source>
</evidence>
<feature type="coiled-coil region" evidence="8">
    <location>
        <begin position="1501"/>
        <end position="1552"/>
    </location>
</feature>
<name>A0A8T2KC74_9PIPI</name>
<gene>
    <name evidence="12" type="ORF">GDO86_000783</name>
</gene>
<feature type="region of interest" description="Disordered" evidence="9">
    <location>
        <begin position="724"/>
        <end position="805"/>
    </location>
</feature>
<dbReference type="OrthoDB" id="10063560at2759"/>
<keyword evidence="6" id="KW-0206">Cytoskeleton</keyword>
<evidence type="ECO:0000256" key="1">
    <source>
        <dbReference type="ARBA" id="ARBA00004245"/>
    </source>
</evidence>
<dbReference type="Pfam" id="PF08688">
    <property type="entry name" value="ASD1"/>
    <property type="match status" value="1"/>
</dbReference>
<reference evidence="12" key="1">
    <citation type="thesis" date="2020" institute="ProQuest LLC" country="789 East Eisenhower Parkway, Ann Arbor, MI, USA">
        <title>Comparative Genomics and Chromosome Evolution.</title>
        <authorList>
            <person name="Mudd A.B."/>
        </authorList>
    </citation>
    <scope>NUCLEOTIDE SEQUENCE</scope>
    <source>
        <strain evidence="12">Female2</strain>
        <tissue evidence="12">Blood</tissue>
    </source>
</reference>
<evidence type="ECO:0000259" key="10">
    <source>
        <dbReference type="PROSITE" id="PS51306"/>
    </source>
</evidence>
<evidence type="ECO:0000256" key="6">
    <source>
        <dbReference type="ARBA" id="ARBA00023212"/>
    </source>
</evidence>
<feature type="region of interest" description="Disordered" evidence="9">
    <location>
        <begin position="926"/>
        <end position="969"/>
    </location>
</feature>
<feature type="coiled-coil region" evidence="8">
    <location>
        <begin position="1593"/>
        <end position="1646"/>
    </location>
</feature>
<dbReference type="GO" id="GO:0005912">
    <property type="term" value="C:adherens junction"/>
    <property type="evidence" value="ECO:0007669"/>
    <property type="project" value="TreeGrafter"/>
</dbReference>
<feature type="domain" description="ASD1" evidence="10">
    <location>
        <begin position="710"/>
        <end position="811"/>
    </location>
</feature>
<organism evidence="12 13">
    <name type="scientific">Hymenochirus boettgeri</name>
    <name type="common">Congo dwarf clawed frog</name>
    <dbReference type="NCBI Taxonomy" id="247094"/>
    <lineage>
        <taxon>Eukaryota</taxon>
        <taxon>Metazoa</taxon>
        <taxon>Chordata</taxon>
        <taxon>Craniata</taxon>
        <taxon>Vertebrata</taxon>
        <taxon>Euteleostomi</taxon>
        <taxon>Amphibia</taxon>
        <taxon>Batrachia</taxon>
        <taxon>Anura</taxon>
        <taxon>Pipoidea</taxon>
        <taxon>Pipidae</taxon>
        <taxon>Pipinae</taxon>
        <taxon>Hymenochirus</taxon>
    </lineage>
</organism>
<dbReference type="PANTHER" id="PTHR15012">
    <property type="entry name" value="APICAL PROTEIN/SHROOM-RELATED"/>
    <property type="match status" value="1"/>
</dbReference>
<dbReference type="InterPro" id="IPR014799">
    <property type="entry name" value="ASD2_dom"/>
</dbReference>
<sequence length="1732" mass="194981">MMQISQGTIGSPWHQSYHSSSSTSDLSVYDHGYLRRSPDQYSSRGSMESLDQSSAAYHHCHISQAKSTNCLDQLVHLHNKRDSAYSSFSTNASIPEYRTSPFSKERSYSMESMHSRGNLQEGIKHADIKYIKTVYDVQRGISEEYEVNSSSVKNRNYSRHPAYNRNSVGSHGRMDQCKVFSENGCIEKDAPVPPTRSDSYAVARHHERPSSWSSLDQNRNFGIQTKPTGSHSINTICNSSPQQKLAFGDGQLHTVLEKSPESSPLIKPKMIYSEPPQPGQPMLPTGIYPVPPLEPHFAHAPQTPKNNGKLYPALAKERAYGAMNSAFAENIPSCSQFNKNVKDSQHLNNRSSEHYPISHSNNNLERKLEGPTGFAQYKLHFPAGPEIPTGSSTNAKSNQHSTKLVQIDISDQHHKNNISIVDKKHTSVYTDTQHKRDERDLPVHIESVLQTEWNNGKTNQEAHRTFPTNETKNVNELPIHYNGAANSNNKIHERNHQQAPDHKKMFESQSFTQHVDDADGQMLPSGRLIKSEEQVSPFQKKCNDFPRRRLSSSSTQSGKMDVRVSSVLDKICKIEQREQEIQRSQTSGGSAHSTRGQHNRGSLTTVEEVRNKFNFQEPILNEWRRLSNTHSDEKLTRPSSVYCIKTGDTQKQVIEKKSESIHNHEQCVLQAVPDDAQRASDSQTMPNKEDHWQCTAQDTLGFNRAYRNSVKDAQTKVLEATSYRRKDLEISPPHYKKPEKNANRPASAPFRGKTTSPHAPKERHSVTPSDNCSIQERHGVSFPSRIGAKRRLTAEQKKRSYSEPEKMNEVGVSDCDSSSLCVSKKEENINFLENTVADRRKMFERDGKACSTINLSKPQLKHLQQIALADYIERKTGQRPSSHETRFLKERSQSTYFSGSIMDNQSLSSTSSMNSLYEHNLSFHGRDPKEMLPNTGRASSTLPPGLTGVFDNNLERSETRNRSSSFAHQLRSDRLLDYQSKVELVKNRETAKNREIKDEVITNKRTPGKSASAEDLLDRLQSSAQHRRSQSSPGSDKSRHHSDYNGGKPFPEASQSTTHADIQKHTKNLKHSPRGTYAHQSEMKHVPLSAASPSVPFKVTQSSNSCTTLDYVTAEEYLYSGKKGKVCASPTMEKSKDYTEWTLPNSSSVEDFSEKGKFGICTSPQRPQPLDAKCANIVKEETLELNKSPGYSTGPQKSSRWKSRWSSSSSEAEPAFHHGKISLRISESCLQSHSPMTGQEDDDDEVFVKDQEVESLSEEELIPPSPPPFPPPSLEDALYKERMEKHTLITSLLNENQETIEYTAKNVNDKNNKSTIHLLAMGSTRSPETGGSCFSKTDITKIGFQAPLHVPYSALPVTHPIASQEDTAKHFREYFREPEVTNISISPSSEKVINTNDSDSNLPCEDTNHMSAEDAKSQELAKEIVNKDKSLADILDPESKMKTTMDLMEGLFAKSSSVLKENNRKRKSKMVPPESETKEEKKESTENVISCSAYYSTSAPKAELLRKMKELHTVADGEEEQIDVNEKKAELIASLTHKIDILKEAKESLLEDIKLNNSLGEEVEALIESLCKPNEFDKYKMFIGDLDKVVNLLLSLSGRLARVENVLNSLSEEANPEEQNTWNEKKKQLCGQHEDARELKENLDRREKLVMEILGNYLTGEQFQDYQHFVKMKSALLIEHRELDDKIKLGQEQLRCLLESLPSDFHTGGEVPSEESKSLGSKSLLSPLTSSL</sequence>
<keyword evidence="3" id="KW-0963">Cytoplasm</keyword>
<keyword evidence="4" id="KW-0493">Microtubule</keyword>
<feature type="region of interest" description="Disordered" evidence="9">
    <location>
        <begin position="1705"/>
        <end position="1732"/>
    </location>
</feature>
<dbReference type="Gene3D" id="6.10.250.3120">
    <property type="match status" value="1"/>
</dbReference>
<feature type="region of interest" description="Disordered" evidence="9">
    <location>
        <begin position="1459"/>
        <end position="1484"/>
    </location>
</feature>
<evidence type="ECO:0000256" key="9">
    <source>
        <dbReference type="SAM" id="MobiDB-lite"/>
    </source>
</evidence>
<comment type="similarity">
    <text evidence="2">Belongs to the shroom family.</text>
</comment>
<evidence type="ECO:0008006" key="14">
    <source>
        <dbReference type="Google" id="ProtNLM"/>
    </source>
</evidence>
<dbReference type="PROSITE" id="PS51306">
    <property type="entry name" value="ASD1"/>
    <property type="match status" value="1"/>
</dbReference>
<protein>
    <recommendedName>
        <fullName evidence="14">Protein Shroom3</fullName>
    </recommendedName>
</protein>
<feature type="compositionally biased region" description="Polar residues" evidence="9">
    <location>
        <begin position="584"/>
        <end position="603"/>
    </location>
</feature>
<comment type="caution">
    <text evidence="12">The sequence shown here is derived from an EMBL/GenBank/DDBJ whole genome shotgun (WGS) entry which is preliminary data.</text>
</comment>
<feature type="compositionally biased region" description="Basic and acidic residues" evidence="9">
    <location>
        <begin position="1475"/>
        <end position="1484"/>
    </location>
</feature>